<feature type="non-terminal residue" evidence="1">
    <location>
        <position position="181"/>
    </location>
</feature>
<keyword evidence="2" id="KW-1185">Reference proteome</keyword>
<accession>A0A6H5HGD1</accession>
<gene>
    <name evidence="1" type="ORF">NTEN_LOCUS20663</name>
</gene>
<dbReference type="Proteomes" id="UP000479000">
    <property type="component" value="Unassembled WGS sequence"/>
</dbReference>
<evidence type="ECO:0000313" key="2">
    <source>
        <dbReference type="Proteomes" id="UP000479000"/>
    </source>
</evidence>
<reference evidence="1 2" key="1">
    <citation type="submission" date="2020-02" db="EMBL/GenBank/DDBJ databases">
        <authorList>
            <person name="Ferguson B K."/>
        </authorList>
    </citation>
    <scope>NUCLEOTIDE SEQUENCE [LARGE SCALE GENOMIC DNA]</scope>
</reference>
<protein>
    <submittedName>
        <fullName evidence="1">Uncharacterized protein</fullName>
    </submittedName>
</protein>
<evidence type="ECO:0000313" key="1">
    <source>
        <dbReference type="EMBL" id="CAB0016490.1"/>
    </source>
</evidence>
<name>A0A6H5HGD1_9HEMI</name>
<dbReference type="OrthoDB" id="10615025at2759"/>
<sequence>MVALSANADEDFAEVDGDGRTFGHLAKPLKKLTNTLGHYLIHATGEYEPYKYVPISIFCQPSSYNRNITKSRTILTFSIFIPSAITRTRYTPVTEAITAVTIQDIDLDSAQGTTGLVSLEASETTITDLSPICIIDGWRDRRLVFRPRRAARPAAFSFGGSSLSRTRTSRYRIPRTCNICL</sequence>
<organism evidence="1 2">
    <name type="scientific">Nesidiocoris tenuis</name>
    <dbReference type="NCBI Taxonomy" id="355587"/>
    <lineage>
        <taxon>Eukaryota</taxon>
        <taxon>Metazoa</taxon>
        <taxon>Ecdysozoa</taxon>
        <taxon>Arthropoda</taxon>
        <taxon>Hexapoda</taxon>
        <taxon>Insecta</taxon>
        <taxon>Pterygota</taxon>
        <taxon>Neoptera</taxon>
        <taxon>Paraneoptera</taxon>
        <taxon>Hemiptera</taxon>
        <taxon>Heteroptera</taxon>
        <taxon>Panheteroptera</taxon>
        <taxon>Cimicomorpha</taxon>
        <taxon>Miridae</taxon>
        <taxon>Dicyphina</taxon>
        <taxon>Nesidiocoris</taxon>
    </lineage>
</organism>
<proteinExistence type="predicted"/>
<dbReference type="EMBL" id="CADCXU010030386">
    <property type="protein sequence ID" value="CAB0016490.1"/>
    <property type="molecule type" value="Genomic_DNA"/>
</dbReference>
<dbReference type="AlphaFoldDB" id="A0A6H5HGD1"/>